<feature type="domain" description="IclR-ED" evidence="5">
    <location>
        <begin position="72"/>
        <end position="293"/>
    </location>
</feature>
<gene>
    <name evidence="6" type="ORF">AB0C36_10420</name>
</gene>
<organism evidence="6 7">
    <name type="scientific">Streptodolium elevatio</name>
    <dbReference type="NCBI Taxonomy" id="3157996"/>
    <lineage>
        <taxon>Bacteria</taxon>
        <taxon>Bacillati</taxon>
        <taxon>Actinomycetota</taxon>
        <taxon>Actinomycetes</taxon>
        <taxon>Kitasatosporales</taxon>
        <taxon>Streptomycetaceae</taxon>
        <taxon>Streptodolium</taxon>
    </lineage>
</organism>
<dbReference type="Gene3D" id="1.10.10.10">
    <property type="entry name" value="Winged helix-like DNA-binding domain superfamily/Winged helix DNA-binding domain"/>
    <property type="match status" value="1"/>
</dbReference>
<proteinExistence type="predicted"/>
<evidence type="ECO:0000259" key="5">
    <source>
        <dbReference type="PROSITE" id="PS51078"/>
    </source>
</evidence>
<keyword evidence="3" id="KW-0804">Transcription</keyword>
<sequence>MSETAESPSPPTHRVVAVVELLAADPAPLTVADVTARLDLNRSTATAVLSALEATGWVRRDPAARTYTLGPGLLGVADAVRTRAGVPESLARELDALAERVGCGVALSEIGPAQITFVAVAGGPEALPSGIAVGTRLPLRPPGGAAVMPWRPPADRAAWLARGPEGSREELAELLVLAQATGVALWRPTAEHGQLLAVLRDVVDLLDAHPGRADLRSRVLDQLVVIGGQPYTKADLDDDRPLPLSYLSAPVFDGAGRARHELQIGPLRAAVGKDERARYIRELQAAAERIGGA</sequence>
<dbReference type="SMART" id="SM00346">
    <property type="entry name" value="HTH_ICLR"/>
    <property type="match status" value="1"/>
</dbReference>
<keyword evidence="1" id="KW-0805">Transcription regulation</keyword>
<evidence type="ECO:0000256" key="1">
    <source>
        <dbReference type="ARBA" id="ARBA00023015"/>
    </source>
</evidence>
<protein>
    <submittedName>
        <fullName evidence="6">Helix-turn-helix domain-containing protein</fullName>
    </submittedName>
</protein>
<dbReference type="RefSeq" id="WP_358352143.1">
    <property type="nucleotide sequence ID" value="NZ_JBEZFP010000019.1"/>
</dbReference>
<dbReference type="InterPro" id="IPR050707">
    <property type="entry name" value="HTH_MetabolicPath_Reg"/>
</dbReference>
<dbReference type="Proteomes" id="UP001551482">
    <property type="component" value="Unassembled WGS sequence"/>
</dbReference>
<dbReference type="InterPro" id="IPR036388">
    <property type="entry name" value="WH-like_DNA-bd_sf"/>
</dbReference>
<dbReference type="InterPro" id="IPR036390">
    <property type="entry name" value="WH_DNA-bd_sf"/>
</dbReference>
<reference evidence="6 7" key="1">
    <citation type="submission" date="2024-06" db="EMBL/GenBank/DDBJ databases">
        <title>The Natural Products Discovery Center: Release of the First 8490 Sequenced Strains for Exploring Actinobacteria Biosynthetic Diversity.</title>
        <authorList>
            <person name="Kalkreuter E."/>
            <person name="Kautsar S.A."/>
            <person name="Yang D."/>
            <person name="Bader C.D."/>
            <person name="Teijaro C.N."/>
            <person name="Fluegel L."/>
            <person name="Davis C.M."/>
            <person name="Simpson J.R."/>
            <person name="Lauterbach L."/>
            <person name="Steele A.D."/>
            <person name="Gui C."/>
            <person name="Meng S."/>
            <person name="Li G."/>
            <person name="Viehrig K."/>
            <person name="Ye F."/>
            <person name="Su P."/>
            <person name="Kiefer A.F."/>
            <person name="Nichols A."/>
            <person name="Cepeda A.J."/>
            <person name="Yan W."/>
            <person name="Fan B."/>
            <person name="Jiang Y."/>
            <person name="Adhikari A."/>
            <person name="Zheng C.-J."/>
            <person name="Schuster L."/>
            <person name="Cowan T.M."/>
            <person name="Smanski M.J."/>
            <person name="Chevrette M.G."/>
            <person name="De Carvalho L.P.S."/>
            <person name="Shen B."/>
        </authorList>
    </citation>
    <scope>NUCLEOTIDE SEQUENCE [LARGE SCALE GENOMIC DNA]</scope>
    <source>
        <strain evidence="6 7">NPDC048946</strain>
    </source>
</reference>
<keyword evidence="2" id="KW-0238">DNA-binding</keyword>
<evidence type="ECO:0000313" key="7">
    <source>
        <dbReference type="Proteomes" id="UP001551482"/>
    </source>
</evidence>
<keyword evidence="7" id="KW-1185">Reference proteome</keyword>
<feature type="domain" description="HTH iclR-type" evidence="4">
    <location>
        <begin position="9"/>
        <end position="71"/>
    </location>
</feature>
<dbReference type="PANTHER" id="PTHR30136:SF35">
    <property type="entry name" value="HTH-TYPE TRANSCRIPTIONAL REGULATOR RV1719"/>
    <property type="match status" value="1"/>
</dbReference>
<dbReference type="PROSITE" id="PS51077">
    <property type="entry name" value="HTH_ICLR"/>
    <property type="match status" value="1"/>
</dbReference>
<dbReference type="Gene3D" id="3.30.450.40">
    <property type="match status" value="1"/>
</dbReference>
<dbReference type="InterPro" id="IPR005471">
    <property type="entry name" value="Tscrpt_reg_IclR_N"/>
</dbReference>
<evidence type="ECO:0000313" key="6">
    <source>
        <dbReference type="EMBL" id="MEU8133913.1"/>
    </source>
</evidence>
<dbReference type="InterPro" id="IPR014757">
    <property type="entry name" value="Tscrpt_reg_IclR_C"/>
</dbReference>
<dbReference type="SUPFAM" id="SSF46785">
    <property type="entry name" value="Winged helix' DNA-binding domain"/>
    <property type="match status" value="1"/>
</dbReference>
<accession>A0ABV3DDU7</accession>
<dbReference type="SUPFAM" id="SSF55781">
    <property type="entry name" value="GAF domain-like"/>
    <property type="match status" value="1"/>
</dbReference>
<dbReference type="Pfam" id="PF09339">
    <property type="entry name" value="HTH_IclR"/>
    <property type="match status" value="1"/>
</dbReference>
<evidence type="ECO:0000256" key="2">
    <source>
        <dbReference type="ARBA" id="ARBA00023125"/>
    </source>
</evidence>
<dbReference type="PROSITE" id="PS51078">
    <property type="entry name" value="ICLR_ED"/>
    <property type="match status" value="1"/>
</dbReference>
<dbReference type="PANTHER" id="PTHR30136">
    <property type="entry name" value="HELIX-TURN-HELIX TRANSCRIPTIONAL REGULATOR, ICLR FAMILY"/>
    <property type="match status" value="1"/>
</dbReference>
<name>A0ABV3DDU7_9ACTN</name>
<evidence type="ECO:0000259" key="4">
    <source>
        <dbReference type="PROSITE" id="PS51077"/>
    </source>
</evidence>
<dbReference type="InterPro" id="IPR029016">
    <property type="entry name" value="GAF-like_dom_sf"/>
</dbReference>
<comment type="caution">
    <text evidence="6">The sequence shown here is derived from an EMBL/GenBank/DDBJ whole genome shotgun (WGS) entry which is preliminary data.</text>
</comment>
<evidence type="ECO:0000256" key="3">
    <source>
        <dbReference type="ARBA" id="ARBA00023163"/>
    </source>
</evidence>
<dbReference type="EMBL" id="JBEZFP010000019">
    <property type="protein sequence ID" value="MEU8133913.1"/>
    <property type="molecule type" value="Genomic_DNA"/>
</dbReference>